<evidence type="ECO:0000256" key="2">
    <source>
        <dbReference type="ARBA" id="ARBA00023315"/>
    </source>
</evidence>
<dbReference type="PANTHER" id="PTHR36837:SF5">
    <property type="entry name" value="POLY-3-HYDROXYBUTYRATE SYNTHASE"/>
    <property type="match status" value="1"/>
</dbReference>
<dbReference type="PANTHER" id="PTHR36837">
    <property type="entry name" value="POLY(3-HYDROXYALKANOATE) POLYMERASE SUBUNIT PHAC"/>
    <property type="match status" value="1"/>
</dbReference>
<feature type="domain" description="Poly-beta-hydroxybutyrate polymerase N-terminal" evidence="3">
    <location>
        <begin position="63"/>
        <end position="229"/>
    </location>
</feature>
<dbReference type="GO" id="GO:0016746">
    <property type="term" value="F:acyltransferase activity"/>
    <property type="evidence" value="ECO:0007669"/>
    <property type="project" value="UniProtKB-KW"/>
</dbReference>
<dbReference type="Proteomes" id="UP000243451">
    <property type="component" value="Unassembled WGS sequence"/>
</dbReference>
<dbReference type="Pfam" id="PF07167">
    <property type="entry name" value="PhaC_N"/>
    <property type="match status" value="1"/>
</dbReference>
<sequence>MPEHPHGRLPTTTIGADVSSSLLALLRSLIRQPCHHADYLRRSLSKVLQALQGRLDLSTLNDDPRFTHPGWQAALPQRALQLWQAWQLPLADWLDGLEVAEHERAQLRWLLVQLAAAASPSNSLLNPEVAEAARQSRGQSLCRGGHNLWSDLASGRPFAQPNLDTSHLLGRDIACSPGRVIARHAEFELICYQPLTDQVHDKPLLIVPPPINRFYLLDLTPDTSLIRYALQQGLQVYLISWRNPNPSHCNWGLARYVSASQRALNECLLHSASAQATLTGICSGGLIAALLCAWQAASDHTRQLSAFSLLVTPLDTRLQTDVMRLSGPATRQRLRQRVWRDGYLDARSSGAAFGWMRPEQLVWTPAVTRYALGQELKQNPVTTWGHDHTRLPAQLVEDLFDLLDRDPLGLPGNLQLNGEPIDLGAVTLPSWHLAARRDHIVPWQNTYPGTRLGGEKVFNLCHSGHIQGLLCPPGHPRAHFQHGNANAVSTDDWLASASTVQGSWWPAWSTWLKQHSGELVDAPVHTDGGHGPAPGLYVQQQ</sequence>
<proteinExistence type="predicted"/>
<dbReference type="Gene3D" id="3.40.50.1820">
    <property type="entry name" value="alpha/beta hydrolase"/>
    <property type="match status" value="1"/>
</dbReference>
<gene>
    <name evidence="4" type="ORF">C1949_00110</name>
</gene>
<keyword evidence="1" id="KW-0808">Transferase</keyword>
<dbReference type="EMBL" id="PPSK01000001">
    <property type="protein sequence ID" value="POB06191.1"/>
    <property type="molecule type" value="Genomic_DNA"/>
</dbReference>
<dbReference type="InterPro" id="IPR029058">
    <property type="entry name" value="AB_hydrolase_fold"/>
</dbReference>
<dbReference type="SUPFAM" id="SSF53474">
    <property type="entry name" value="alpha/beta-Hydrolases"/>
    <property type="match status" value="1"/>
</dbReference>
<evidence type="ECO:0000313" key="5">
    <source>
        <dbReference type="Proteomes" id="UP000243451"/>
    </source>
</evidence>
<dbReference type="InterPro" id="IPR010941">
    <property type="entry name" value="PhaC_N"/>
</dbReference>
<keyword evidence="2" id="KW-0012">Acyltransferase</keyword>
<dbReference type="InterPro" id="IPR051321">
    <property type="entry name" value="PHA/PHB_synthase"/>
</dbReference>
<keyword evidence="5" id="KW-1185">Reference proteome</keyword>
<reference evidence="4 5" key="1">
    <citation type="submission" date="2018-01" db="EMBL/GenBank/DDBJ databases">
        <title>Draft genome of the type strain Pseudomonas oceani DSM 100277 isolated from the deep water in Okinawa trough, northwestern Pacific Ocean.</title>
        <authorList>
            <person name="Gomila M."/>
            <person name="Mulet M."/>
            <person name="Garcia-Valdes E."/>
            <person name="Lalucat J."/>
        </authorList>
    </citation>
    <scope>NUCLEOTIDE SEQUENCE [LARGE SCALE GENOMIC DNA]</scope>
    <source>
        <strain evidence="4 5">DSM 100277</strain>
    </source>
</reference>
<accession>A0A2P4EZM1</accession>
<dbReference type="GO" id="GO:0042619">
    <property type="term" value="P:poly-hydroxybutyrate biosynthetic process"/>
    <property type="evidence" value="ECO:0007669"/>
    <property type="project" value="InterPro"/>
</dbReference>
<evidence type="ECO:0000256" key="1">
    <source>
        <dbReference type="ARBA" id="ARBA00022679"/>
    </source>
</evidence>
<protein>
    <recommendedName>
        <fullName evidence="3">Poly-beta-hydroxybutyrate polymerase N-terminal domain-containing protein</fullName>
    </recommendedName>
</protein>
<evidence type="ECO:0000313" key="4">
    <source>
        <dbReference type="EMBL" id="POB06191.1"/>
    </source>
</evidence>
<dbReference type="OrthoDB" id="7208816at2"/>
<dbReference type="RefSeq" id="WP_104736451.1">
    <property type="nucleotide sequence ID" value="NZ_BMHR01000002.1"/>
</dbReference>
<name>A0A2P4EZM1_9GAMM</name>
<dbReference type="AlphaFoldDB" id="A0A2P4EZM1"/>
<comment type="caution">
    <text evidence="4">The sequence shown here is derived from an EMBL/GenBank/DDBJ whole genome shotgun (WGS) entry which is preliminary data.</text>
</comment>
<evidence type="ECO:0000259" key="3">
    <source>
        <dbReference type="Pfam" id="PF07167"/>
    </source>
</evidence>
<organism evidence="4 5">
    <name type="scientific">Halopseudomonas oceani</name>
    <dbReference type="NCBI Taxonomy" id="1708783"/>
    <lineage>
        <taxon>Bacteria</taxon>
        <taxon>Pseudomonadati</taxon>
        <taxon>Pseudomonadota</taxon>
        <taxon>Gammaproteobacteria</taxon>
        <taxon>Pseudomonadales</taxon>
        <taxon>Pseudomonadaceae</taxon>
        <taxon>Halopseudomonas</taxon>
    </lineage>
</organism>